<protein>
    <recommendedName>
        <fullName evidence="3">Negative regulator of systemic acquired resistance SNI1</fullName>
    </recommendedName>
</protein>
<dbReference type="InterPro" id="IPR034561">
    <property type="entry name" value="SNI1"/>
</dbReference>
<keyword evidence="2" id="KW-1185">Reference proteome</keyword>
<dbReference type="Proteomes" id="UP000653305">
    <property type="component" value="Unassembled WGS sequence"/>
</dbReference>
<evidence type="ECO:0000313" key="2">
    <source>
        <dbReference type="Proteomes" id="UP000653305"/>
    </source>
</evidence>
<dbReference type="OrthoDB" id="1885692at2759"/>
<dbReference type="GO" id="GO:0006974">
    <property type="term" value="P:DNA damage response"/>
    <property type="evidence" value="ECO:0007669"/>
    <property type="project" value="InterPro"/>
</dbReference>
<dbReference type="PANTHER" id="PTHR37243:SF2">
    <property type="entry name" value="NEGATIVE REGULATOR OF SYSTEMIC ACQUIRED RESISTANCE SNI1"/>
    <property type="match status" value="1"/>
</dbReference>
<evidence type="ECO:0008006" key="3">
    <source>
        <dbReference type="Google" id="ProtNLM"/>
    </source>
</evidence>
<dbReference type="GO" id="GO:0030915">
    <property type="term" value="C:Smc5-Smc6 complex"/>
    <property type="evidence" value="ECO:0007669"/>
    <property type="project" value="InterPro"/>
</dbReference>
<proteinExistence type="predicted"/>
<dbReference type="GO" id="GO:0045892">
    <property type="term" value="P:negative regulation of DNA-templated transcription"/>
    <property type="evidence" value="ECO:0007669"/>
    <property type="project" value="InterPro"/>
</dbReference>
<evidence type="ECO:0000313" key="1">
    <source>
        <dbReference type="EMBL" id="GFP97558.1"/>
    </source>
</evidence>
<sequence>MEKRRRIAGDGGSRAMEENTMAILDTSGFTTSKLSHHLDDDRLAFLEAVRTASLLPDNGSAPTRKMFEAIFHILKNVDSLDLIIESYQILIELEKRFPRVYLSKQEADSSSPSPSPSPSPSEVTSQVIMVEEAWLPFNFGTDSYNDKGAGTNHSGSSVDSTGFHALIQEIAEVTKERKSEAKETTFLKNMLVLQYLITVLEGDFTPRNRAYHESMEWTLLRESQLSMLLGSRKIMYKGLMKDCLSIMCNISQSTEFSEETSNHENSPGELVHEINPAIALALPDVKKSTCTALMRFFLMIMELDSSRQIADKQGVTTRADGVRTSAVEIILDELIYNNDILCSFLQVFDPKWKLEIIVQYFQKYIPKSSVQTRRSSGTTTNADNFDGVLKCLSNNNITKSIIKKLSTEVVQLLLAYAFQAYLALLEDDKSNSVEQVCKNVVHAFTCLKREDPHTEILCIGREALFTAATILSTRP</sequence>
<comment type="caution">
    <text evidence="1">The sequence shown here is derived from an EMBL/GenBank/DDBJ whole genome shotgun (WGS) entry which is preliminary data.</text>
</comment>
<dbReference type="EMBL" id="BMAC01000494">
    <property type="protein sequence ID" value="GFP97558.1"/>
    <property type="molecule type" value="Genomic_DNA"/>
</dbReference>
<dbReference type="GO" id="GO:0010113">
    <property type="term" value="P:negative regulation of systemic acquired resistance"/>
    <property type="evidence" value="ECO:0007669"/>
    <property type="project" value="TreeGrafter"/>
</dbReference>
<accession>A0A830CJV5</accession>
<name>A0A830CJV5_9LAMI</name>
<dbReference type="AlphaFoldDB" id="A0A830CJV5"/>
<organism evidence="1 2">
    <name type="scientific">Phtheirospermum japonicum</name>
    <dbReference type="NCBI Taxonomy" id="374723"/>
    <lineage>
        <taxon>Eukaryota</taxon>
        <taxon>Viridiplantae</taxon>
        <taxon>Streptophyta</taxon>
        <taxon>Embryophyta</taxon>
        <taxon>Tracheophyta</taxon>
        <taxon>Spermatophyta</taxon>
        <taxon>Magnoliopsida</taxon>
        <taxon>eudicotyledons</taxon>
        <taxon>Gunneridae</taxon>
        <taxon>Pentapetalae</taxon>
        <taxon>asterids</taxon>
        <taxon>lamiids</taxon>
        <taxon>Lamiales</taxon>
        <taxon>Orobanchaceae</taxon>
        <taxon>Orobanchaceae incertae sedis</taxon>
        <taxon>Phtheirospermum</taxon>
    </lineage>
</organism>
<gene>
    <name evidence="1" type="ORF">PHJA_001899900</name>
</gene>
<dbReference type="GO" id="GO:0000976">
    <property type="term" value="F:transcription cis-regulatory region binding"/>
    <property type="evidence" value="ECO:0007669"/>
    <property type="project" value="TreeGrafter"/>
</dbReference>
<dbReference type="GO" id="GO:0005634">
    <property type="term" value="C:nucleus"/>
    <property type="evidence" value="ECO:0007669"/>
    <property type="project" value="InterPro"/>
</dbReference>
<reference evidence="1" key="1">
    <citation type="submission" date="2020-07" db="EMBL/GenBank/DDBJ databases">
        <title>Ethylene signaling mediates host invasion by parasitic plants.</title>
        <authorList>
            <person name="Yoshida S."/>
        </authorList>
    </citation>
    <scope>NUCLEOTIDE SEQUENCE</scope>
    <source>
        <strain evidence="1">Okayama</strain>
    </source>
</reference>
<dbReference type="PANTHER" id="PTHR37243">
    <property type="entry name" value="NEGATIVE REGULATOR OF SYSTEMIC ACQUIRED RESISTANCE SNI1"/>
    <property type="match status" value="1"/>
</dbReference>